<reference evidence="5 6" key="1">
    <citation type="submission" date="2020-04" db="EMBL/GenBank/DDBJ databases">
        <title>A Flavivirga sp. nov.</title>
        <authorList>
            <person name="Sun X."/>
        </authorList>
    </citation>
    <scope>NUCLEOTIDE SEQUENCE [LARGE SCALE GENOMIC DNA]</scope>
    <source>
        <strain evidence="5 6">Y03</strain>
    </source>
</reference>
<dbReference type="PROSITE" id="PS00041">
    <property type="entry name" value="HTH_ARAC_FAMILY_1"/>
    <property type="match status" value="1"/>
</dbReference>
<dbReference type="PROSITE" id="PS01124">
    <property type="entry name" value="HTH_ARAC_FAMILY_2"/>
    <property type="match status" value="1"/>
</dbReference>
<dbReference type="Gene3D" id="1.10.10.60">
    <property type="entry name" value="Homeodomain-like"/>
    <property type="match status" value="2"/>
</dbReference>
<dbReference type="Proteomes" id="UP000746690">
    <property type="component" value="Unassembled WGS sequence"/>
</dbReference>
<accession>A0ABX1S281</accession>
<evidence type="ECO:0000313" key="5">
    <source>
        <dbReference type="EMBL" id="NMH89013.1"/>
    </source>
</evidence>
<dbReference type="SUPFAM" id="SSF46689">
    <property type="entry name" value="Homeodomain-like"/>
    <property type="match status" value="2"/>
</dbReference>
<dbReference type="InterPro" id="IPR018062">
    <property type="entry name" value="HTH_AraC-typ_CS"/>
</dbReference>
<keyword evidence="3" id="KW-0804">Transcription</keyword>
<comment type="caution">
    <text evidence="5">The sequence shown here is derived from an EMBL/GenBank/DDBJ whole genome shotgun (WGS) entry which is preliminary data.</text>
</comment>
<dbReference type="RefSeq" id="WP_169675570.1">
    <property type="nucleotide sequence ID" value="NZ_JABBHF010000009.1"/>
</dbReference>
<sequence length="276" mass="32168">MDFEIKTLNYRDKIVFEKVKVRSFQRLPKLYRANEACFMFVESGDLVIRTPKEVLVFEKNDGFLAKCINYFIENNQDEDQPLELIGVLLYPDIVRELFPYKSSKKINNSYNINRVIVGSLLMSFKESIKLLIENPALADEELIKNKLIEFILLISKTVNSTSELDFLTNIFSPAEYDFKTTIEANIYSDLSLNELAHLCNMSRSTFNRKFEIIFKDSPKNYVTNRKLEKACNLLKMTNNRIADIAFDCGFESTSTFNRAFQKQLEISPTQYRNGRE</sequence>
<dbReference type="Pfam" id="PF12833">
    <property type="entry name" value="HTH_18"/>
    <property type="match status" value="1"/>
</dbReference>
<dbReference type="PANTHER" id="PTHR43280:SF28">
    <property type="entry name" value="HTH-TYPE TRANSCRIPTIONAL ACTIVATOR RHAS"/>
    <property type="match status" value="1"/>
</dbReference>
<organism evidence="5 6">
    <name type="scientific">Flavivirga algicola</name>
    <dbReference type="NCBI Taxonomy" id="2729136"/>
    <lineage>
        <taxon>Bacteria</taxon>
        <taxon>Pseudomonadati</taxon>
        <taxon>Bacteroidota</taxon>
        <taxon>Flavobacteriia</taxon>
        <taxon>Flavobacteriales</taxon>
        <taxon>Flavobacteriaceae</taxon>
        <taxon>Flavivirga</taxon>
    </lineage>
</organism>
<dbReference type="PANTHER" id="PTHR43280">
    <property type="entry name" value="ARAC-FAMILY TRANSCRIPTIONAL REGULATOR"/>
    <property type="match status" value="1"/>
</dbReference>
<dbReference type="PRINTS" id="PR00032">
    <property type="entry name" value="HTHARAC"/>
</dbReference>
<proteinExistence type="predicted"/>
<evidence type="ECO:0000259" key="4">
    <source>
        <dbReference type="PROSITE" id="PS01124"/>
    </source>
</evidence>
<dbReference type="EMBL" id="JABBHF010000009">
    <property type="protein sequence ID" value="NMH89013.1"/>
    <property type="molecule type" value="Genomic_DNA"/>
</dbReference>
<evidence type="ECO:0000256" key="1">
    <source>
        <dbReference type="ARBA" id="ARBA00023015"/>
    </source>
</evidence>
<dbReference type="Pfam" id="PF22200">
    <property type="entry name" value="ExsA_N"/>
    <property type="match status" value="1"/>
</dbReference>
<dbReference type="InterPro" id="IPR009057">
    <property type="entry name" value="Homeodomain-like_sf"/>
</dbReference>
<evidence type="ECO:0000313" key="6">
    <source>
        <dbReference type="Proteomes" id="UP000746690"/>
    </source>
</evidence>
<dbReference type="InterPro" id="IPR054015">
    <property type="entry name" value="ExsA-like_N"/>
</dbReference>
<keyword evidence="1" id="KW-0805">Transcription regulation</keyword>
<dbReference type="InterPro" id="IPR020449">
    <property type="entry name" value="Tscrpt_reg_AraC-type_HTH"/>
</dbReference>
<dbReference type="InterPro" id="IPR018060">
    <property type="entry name" value="HTH_AraC"/>
</dbReference>
<protein>
    <submittedName>
        <fullName evidence="5">Helix-turn-helix transcriptional regulator</fullName>
    </submittedName>
</protein>
<dbReference type="SMART" id="SM00342">
    <property type="entry name" value="HTH_ARAC"/>
    <property type="match status" value="1"/>
</dbReference>
<name>A0ABX1S281_9FLAO</name>
<keyword evidence="6" id="KW-1185">Reference proteome</keyword>
<feature type="domain" description="HTH araC/xylS-type" evidence="4">
    <location>
        <begin position="176"/>
        <end position="274"/>
    </location>
</feature>
<keyword evidence="2" id="KW-0238">DNA-binding</keyword>
<evidence type="ECO:0000256" key="3">
    <source>
        <dbReference type="ARBA" id="ARBA00023163"/>
    </source>
</evidence>
<evidence type="ECO:0000256" key="2">
    <source>
        <dbReference type="ARBA" id="ARBA00023125"/>
    </source>
</evidence>
<gene>
    <name evidence="5" type="ORF">HHX25_15985</name>
</gene>